<feature type="domain" description="DUF1285" evidence="1">
    <location>
        <begin position="27"/>
        <end position="94"/>
    </location>
</feature>
<dbReference type="Pfam" id="PF21028">
    <property type="entry name" value="DUF1285_C"/>
    <property type="match status" value="1"/>
</dbReference>
<evidence type="ECO:0000259" key="2">
    <source>
        <dbReference type="Pfam" id="PF21028"/>
    </source>
</evidence>
<gene>
    <name evidence="3" type="ORF">DYI37_06490</name>
</gene>
<dbReference type="InterPro" id="IPR010707">
    <property type="entry name" value="DUF1285"/>
</dbReference>
<dbReference type="EMBL" id="QURL01000002">
    <property type="protein sequence ID" value="RFC65458.1"/>
    <property type="molecule type" value="Genomic_DNA"/>
</dbReference>
<evidence type="ECO:0000313" key="4">
    <source>
        <dbReference type="Proteomes" id="UP000264310"/>
    </source>
</evidence>
<dbReference type="InterPro" id="IPR048341">
    <property type="entry name" value="DUF1285_N"/>
</dbReference>
<protein>
    <submittedName>
        <fullName evidence="3">DUF1285 domain-containing protein</fullName>
    </submittedName>
</protein>
<dbReference type="Pfam" id="PF06938">
    <property type="entry name" value="DUF1285_N"/>
    <property type="match status" value="1"/>
</dbReference>
<feature type="domain" description="DUF1285" evidence="2">
    <location>
        <begin position="95"/>
        <end position="182"/>
    </location>
</feature>
<comment type="caution">
    <text evidence="3">The sequence shown here is derived from an EMBL/GenBank/DDBJ whole genome shotgun (WGS) entry which is preliminary data.</text>
</comment>
<dbReference type="RefSeq" id="WP_116682354.1">
    <property type="nucleotide sequence ID" value="NZ_QURL01000002.1"/>
</dbReference>
<sequence>MDEPNDAPSADLIALAGRAAKASSGGAPVDTWDPPDCGRIDIRIAADGRWYHEGRLIGREPLVRLFASILKTEAGGATYLVTPVEKLRIEVEDAPFMAVEVVRTISPQGPVLTFRTNVGDLVTADAERPVHLPADIEEDFVPYLTVRGRLRAKASRAVALELAGWLEEDGEGYFLTSGGTRFEGPRSGERER</sequence>
<dbReference type="Gene3D" id="2.30.270.10">
    <property type="entry name" value="duf1285 protein"/>
    <property type="match status" value="1"/>
</dbReference>
<name>A0A371X8C1_9HYPH</name>
<proteinExistence type="predicted"/>
<evidence type="ECO:0000313" key="3">
    <source>
        <dbReference type="EMBL" id="RFC65458.1"/>
    </source>
</evidence>
<reference evidence="3 4" key="1">
    <citation type="submission" date="2018-08" db="EMBL/GenBank/DDBJ databases">
        <title>Fulvimarina sp. 85, whole genome shotgun sequence.</title>
        <authorList>
            <person name="Tuo L."/>
        </authorList>
    </citation>
    <scope>NUCLEOTIDE SEQUENCE [LARGE SCALE GENOMIC DNA]</scope>
    <source>
        <strain evidence="3 4">85</strain>
    </source>
</reference>
<dbReference type="Proteomes" id="UP000264310">
    <property type="component" value="Unassembled WGS sequence"/>
</dbReference>
<dbReference type="PIRSF" id="PIRSF029557">
    <property type="entry name" value="UCP029557"/>
    <property type="match status" value="1"/>
</dbReference>
<accession>A0A371X8C1</accession>
<dbReference type="Gene3D" id="3.10.540.10">
    <property type="entry name" value="duf1285 like domain"/>
    <property type="match status" value="1"/>
</dbReference>
<evidence type="ECO:0000259" key="1">
    <source>
        <dbReference type="Pfam" id="PF06938"/>
    </source>
</evidence>
<organism evidence="3 4">
    <name type="scientific">Fulvimarina endophytica</name>
    <dbReference type="NCBI Taxonomy" id="2293836"/>
    <lineage>
        <taxon>Bacteria</taxon>
        <taxon>Pseudomonadati</taxon>
        <taxon>Pseudomonadota</taxon>
        <taxon>Alphaproteobacteria</taxon>
        <taxon>Hyphomicrobiales</taxon>
        <taxon>Aurantimonadaceae</taxon>
        <taxon>Fulvimarina</taxon>
    </lineage>
</organism>
<keyword evidence="4" id="KW-1185">Reference proteome</keyword>
<dbReference type="AlphaFoldDB" id="A0A371X8C1"/>
<dbReference type="InterPro" id="IPR023361">
    <property type="entry name" value="DUF1285_beta_roll_sf"/>
</dbReference>
<dbReference type="OrthoDB" id="3078366at2"/>
<dbReference type="InterPro" id="IPR048342">
    <property type="entry name" value="DUF1285_C"/>
</dbReference>